<evidence type="ECO:0000313" key="2">
    <source>
        <dbReference type="EMBL" id="KAJ7980461.1"/>
    </source>
</evidence>
<dbReference type="AlphaFoldDB" id="A0AAD7QGL2"/>
<protein>
    <submittedName>
        <fullName evidence="2">Ubiquitin carboxyl-terminal hydrolase 12</fullName>
    </submittedName>
</protein>
<sequence>MNAYLYIIPSDCWDTIKANLNMDIQDGISKSVSDAPPSHYIFKIQLFSLLTKHSVEKYESREFDAVGYKWKLVLHPNGNKSRNVKEHISLYLALAGTSSLRPGWEIHATFRLCLLDQNRDHYLMVEDATGTGKRFHGMKLEWGFDKFISLKDFNGESNGYLVDDTCVFGAEVFVCKEKNITQGECLSMMKDSIINKHVWKIENFSKLDAERYESKPFNAGNQKWKIQFYPKGKGSGQGNYLSLYLALADPTTLPPGLKIFAEMTLRLLDQLQAKHYTGKANLWFSAANPDHGWQRFVSLAYFTNPSTGHLVRDICIVEAEVTILGVANALS</sequence>
<feature type="domain" description="MATH" evidence="1">
    <location>
        <begin position="37"/>
        <end position="172"/>
    </location>
</feature>
<evidence type="ECO:0000259" key="1">
    <source>
        <dbReference type="PROSITE" id="PS50144"/>
    </source>
</evidence>
<gene>
    <name evidence="2" type="ORF">O6P43_003734</name>
</gene>
<dbReference type="PANTHER" id="PTHR46162:SF2">
    <property type="entry name" value="ANKYRIN REPEAT-CONTAINING PROTEIN-RELATED"/>
    <property type="match status" value="1"/>
</dbReference>
<dbReference type="CDD" id="cd00121">
    <property type="entry name" value="MATH"/>
    <property type="match status" value="2"/>
</dbReference>
<proteinExistence type="predicted"/>
<comment type="caution">
    <text evidence="2">The sequence shown here is derived from an EMBL/GenBank/DDBJ whole genome shotgun (WGS) entry which is preliminary data.</text>
</comment>
<reference evidence="2" key="1">
    <citation type="journal article" date="2023" name="Science">
        <title>Elucidation of the pathway for biosynthesis of saponin adjuvants from the soapbark tree.</title>
        <authorList>
            <person name="Reed J."/>
            <person name="Orme A."/>
            <person name="El-Demerdash A."/>
            <person name="Owen C."/>
            <person name="Martin L.B.B."/>
            <person name="Misra R.C."/>
            <person name="Kikuchi S."/>
            <person name="Rejzek M."/>
            <person name="Martin A.C."/>
            <person name="Harkess A."/>
            <person name="Leebens-Mack J."/>
            <person name="Louveau T."/>
            <person name="Stephenson M.J."/>
            <person name="Osbourn A."/>
        </authorList>
    </citation>
    <scope>NUCLEOTIDE SEQUENCE</scope>
    <source>
        <strain evidence="2">S10</strain>
    </source>
</reference>
<dbReference type="Gene3D" id="2.60.210.10">
    <property type="entry name" value="Apoptosis, Tumor Necrosis Factor Receptor Associated Protein 2, Chain A"/>
    <property type="match status" value="2"/>
</dbReference>
<dbReference type="KEGG" id="qsa:O6P43_003734"/>
<dbReference type="InterPro" id="IPR002083">
    <property type="entry name" value="MATH/TRAF_dom"/>
</dbReference>
<name>A0AAD7QGL2_QUISA</name>
<organism evidence="2 3">
    <name type="scientific">Quillaja saponaria</name>
    <name type="common">Soap bark tree</name>
    <dbReference type="NCBI Taxonomy" id="32244"/>
    <lineage>
        <taxon>Eukaryota</taxon>
        <taxon>Viridiplantae</taxon>
        <taxon>Streptophyta</taxon>
        <taxon>Embryophyta</taxon>
        <taxon>Tracheophyta</taxon>
        <taxon>Spermatophyta</taxon>
        <taxon>Magnoliopsida</taxon>
        <taxon>eudicotyledons</taxon>
        <taxon>Gunneridae</taxon>
        <taxon>Pentapetalae</taxon>
        <taxon>rosids</taxon>
        <taxon>fabids</taxon>
        <taxon>Fabales</taxon>
        <taxon>Quillajaceae</taxon>
        <taxon>Quillaja</taxon>
    </lineage>
</organism>
<dbReference type="Pfam" id="PF22486">
    <property type="entry name" value="MATH_2"/>
    <property type="match status" value="2"/>
</dbReference>
<dbReference type="SUPFAM" id="SSF49599">
    <property type="entry name" value="TRAF domain-like"/>
    <property type="match status" value="2"/>
</dbReference>
<keyword evidence="3" id="KW-1185">Reference proteome</keyword>
<dbReference type="EMBL" id="JARAOO010000002">
    <property type="protein sequence ID" value="KAJ7980461.1"/>
    <property type="molecule type" value="Genomic_DNA"/>
</dbReference>
<dbReference type="GO" id="GO:0016787">
    <property type="term" value="F:hydrolase activity"/>
    <property type="evidence" value="ECO:0007669"/>
    <property type="project" value="UniProtKB-KW"/>
</dbReference>
<dbReference type="PANTHER" id="PTHR46162">
    <property type="entry name" value="TRAF-LIKE FAMILY PROTEIN"/>
    <property type="match status" value="1"/>
</dbReference>
<feature type="domain" description="MATH" evidence="1">
    <location>
        <begin position="194"/>
        <end position="321"/>
    </location>
</feature>
<keyword evidence="2" id="KW-0378">Hydrolase</keyword>
<accession>A0AAD7QGL2</accession>
<dbReference type="InterPro" id="IPR008974">
    <property type="entry name" value="TRAF-like"/>
</dbReference>
<evidence type="ECO:0000313" key="3">
    <source>
        <dbReference type="Proteomes" id="UP001163823"/>
    </source>
</evidence>
<dbReference type="Proteomes" id="UP001163823">
    <property type="component" value="Chromosome 2"/>
</dbReference>
<dbReference type="PROSITE" id="PS50144">
    <property type="entry name" value="MATH"/>
    <property type="match status" value="2"/>
</dbReference>
<dbReference type="SMART" id="SM00061">
    <property type="entry name" value="MATH"/>
    <property type="match status" value="2"/>
</dbReference>